<comment type="caution">
    <text evidence="1">The sequence shown here is derived from an EMBL/GenBank/DDBJ whole genome shotgun (WGS) entry which is preliminary data.</text>
</comment>
<protein>
    <submittedName>
        <fullName evidence="1">Uncharacterized protein</fullName>
    </submittedName>
</protein>
<keyword evidence="2" id="KW-1185">Reference proteome</keyword>
<sequence length="141" mass="16096">MVRNRETKFLSKNGKNWSSRYAMDKFRDRRGTRCLKISEISPDFSAVREAHFLFLRASGTFRSHPGTFIRVQIIFLSAELLRIRQSITVSKVLIRELYLVNPCAAEQEPLIVLLADNPFAGRIASPLGNGDDTVRMHVTLM</sequence>
<organism evidence="1 2">
    <name type="scientific">Mikania micrantha</name>
    <name type="common">bitter vine</name>
    <dbReference type="NCBI Taxonomy" id="192012"/>
    <lineage>
        <taxon>Eukaryota</taxon>
        <taxon>Viridiplantae</taxon>
        <taxon>Streptophyta</taxon>
        <taxon>Embryophyta</taxon>
        <taxon>Tracheophyta</taxon>
        <taxon>Spermatophyta</taxon>
        <taxon>Magnoliopsida</taxon>
        <taxon>eudicotyledons</taxon>
        <taxon>Gunneridae</taxon>
        <taxon>Pentapetalae</taxon>
        <taxon>asterids</taxon>
        <taxon>campanulids</taxon>
        <taxon>Asterales</taxon>
        <taxon>Asteraceae</taxon>
        <taxon>Asteroideae</taxon>
        <taxon>Heliantheae alliance</taxon>
        <taxon>Eupatorieae</taxon>
        <taxon>Mikania</taxon>
    </lineage>
</organism>
<evidence type="ECO:0000313" key="2">
    <source>
        <dbReference type="Proteomes" id="UP000326396"/>
    </source>
</evidence>
<proteinExistence type="predicted"/>
<dbReference type="EMBL" id="SZYD01000007">
    <property type="protein sequence ID" value="KAD5802759.1"/>
    <property type="molecule type" value="Genomic_DNA"/>
</dbReference>
<gene>
    <name evidence="1" type="ORF">E3N88_14119</name>
</gene>
<dbReference type="AlphaFoldDB" id="A0A5N6P0L3"/>
<dbReference type="Proteomes" id="UP000326396">
    <property type="component" value="Linkage Group LG15"/>
</dbReference>
<reference evidence="1 2" key="1">
    <citation type="submission" date="2019-05" db="EMBL/GenBank/DDBJ databases">
        <title>Mikania micrantha, genome provides insights into the molecular mechanism of rapid growth.</title>
        <authorList>
            <person name="Liu B."/>
        </authorList>
    </citation>
    <scope>NUCLEOTIDE SEQUENCE [LARGE SCALE GENOMIC DNA]</scope>
    <source>
        <strain evidence="1">NLD-2019</strain>
        <tissue evidence="1">Leaf</tissue>
    </source>
</reference>
<evidence type="ECO:0000313" key="1">
    <source>
        <dbReference type="EMBL" id="KAD5802759.1"/>
    </source>
</evidence>
<accession>A0A5N6P0L3</accession>
<name>A0A5N6P0L3_9ASTR</name>